<protein>
    <submittedName>
        <fullName evidence="3">Hamartin</fullName>
    </submittedName>
</protein>
<dbReference type="GO" id="GO:1905626">
    <property type="term" value="P:positive regulation of L-methionine import across plasma membrane"/>
    <property type="evidence" value="ECO:0007669"/>
    <property type="project" value="EnsemblFungi"/>
</dbReference>
<evidence type="ECO:0000313" key="4">
    <source>
        <dbReference type="Proteomes" id="UP000016088"/>
    </source>
</evidence>
<dbReference type="GO" id="GO:1904262">
    <property type="term" value="P:negative regulation of TORC1 signaling"/>
    <property type="evidence" value="ECO:0007669"/>
    <property type="project" value="EnsemblFungi"/>
</dbReference>
<dbReference type="EMBL" id="KE503206">
    <property type="protein sequence ID" value="EPX74426.1"/>
    <property type="molecule type" value="Genomic_DNA"/>
</dbReference>
<feature type="coiled-coil region" evidence="1">
    <location>
        <begin position="608"/>
        <end position="635"/>
    </location>
</feature>
<gene>
    <name evidence="3" type="ORF">SOCG_03635</name>
</gene>
<dbReference type="InterPro" id="IPR007483">
    <property type="entry name" value="Hamartin"/>
</dbReference>
<dbReference type="GeneID" id="25032607"/>
<reference evidence="3 4" key="1">
    <citation type="journal article" date="2011" name="Science">
        <title>Comparative functional genomics of the fission yeasts.</title>
        <authorList>
            <person name="Rhind N."/>
            <person name="Chen Z."/>
            <person name="Yassour M."/>
            <person name="Thompson D.A."/>
            <person name="Haas B.J."/>
            <person name="Habib N."/>
            <person name="Wapinski I."/>
            <person name="Roy S."/>
            <person name="Lin M.F."/>
            <person name="Heiman D.I."/>
            <person name="Young S.K."/>
            <person name="Furuya K."/>
            <person name="Guo Y."/>
            <person name="Pidoux A."/>
            <person name="Chen H.M."/>
            <person name="Robbertse B."/>
            <person name="Goldberg J.M."/>
            <person name="Aoki K."/>
            <person name="Bayne E.H."/>
            <person name="Berlin A.M."/>
            <person name="Desjardins C.A."/>
            <person name="Dobbs E."/>
            <person name="Dukaj L."/>
            <person name="Fan L."/>
            <person name="FitzGerald M.G."/>
            <person name="French C."/>
            <person name="Gujja S."/>
            <person name="Hansen K."/>
            <person name="Keifenheim D."/>
            <person name="Levin J.Z."/>
            <person name="Mosher R.A."/>
            <person name="Mueller C.A."/>
            <person name="Pfiffner J."/>
            <person name="Priest M."/>
            <person name="Russ C."/>
            <person name="Smialowska A."/>
            <person name="Swoboda P."/>
            <person name="Sykes S.M."/>
            <person name="Vaughn M."/>
            <person name="Vengrova S."/>
            <person name="Yoder R."/>
            <person name="Zeng Q."/>
            <person name="Allshire R."/>
            <person name="Baulcombe D."/>
            <person name="Birren B.W."/>
            <person name="Brown W."/>
            <person name="Ekwall K."/>
            <person name="Kellis M."/>
            <person name="Leatherwood J."/>
            <person name="Levin H."/>
            <person name="Margalit H."/>
            <person name="Martienssen R."/>
            <person name="Nieduszynski C.A."/>
            <person name="Spatafora J.W."/>
            <person name="Friedman N."/>
            <person name="Dalgaard J.Z."/>
            <person name="Baumann P."/>
            <person name="Niki H."/>
            <person name="Regev A."/>
            <person name="Nusbaum C."/>
        </authorList>
    </citation>
    <scope>NUCLEOTIDE SEQUENCE [LARGE SCALE GENOMIC DNA]</scope>
    <source>
        <strain evidence="4">yFS286</strain>
    </source>
</reference>
<keyword evidence="4" id="KW-1185">Reference proteome</keyword>
<feature type="region of interest" description="Disordered" evidence="2">
    <location>
        <begin position="882"/>
        <end position="905"/>
    </location>
</feature>
<evidence type="ECO:0000256" key="2">
    <source>
        <dbReference type="SAM" id="MobiDB-lite"/>
    </source>
</evidence>
<dbReference type="GO" id="GO:0033596">
    <property type="term" value="C:TSC1-TSC2 complex"/>
    <property type="evidence" value="ECO:0007669"/>
    <property type="project" value="EnsemblFungi"/>
</dbReference>
<evidence type="ECO:0000256" key="1">
    <source>
        <dbReference type="SAM" id="Coils"/>
    </source>
</evidence>
<dbReference type="VEuPathDB" id="FungiDB:SOCG_03635"/>
<dbReference type="GO" id="GO:2000134">
    <property type="term" value="P:negative regulation of G1/S transition of mitotic cell cycle"/>
    <property type="evidence" value="ECO:0007669"/>
    <property type="project" value="EnsemblFungi"/>
</dbReference>
<sequence length="905" mass="103621">MPLQQLLKTLCAIFENEEVGGNQDLSKLIDQVEAYQLQYPSPNAANSQKIREVLSQLYEKIPFNNSKRRALWLAVLKTVLPLLILHRQAIGEWWDQIFHPFMNSPTQIKPVLNDLKSILSYILIYHDDDEWGKNVRQQTATEICYRLVDLYLENAIEIFKHVETQIQRSQTLDCLTDILISYGVQRPKDLASCFTKFYSQPRNRIPILSVMVSVARRQGPRLYEIPQTGFFDCVLNSLDYDCSPIALSYSLSFVIMILPHICNDLGNLLYRLFSCFLRLSMIDSLTGPPKAPNTNGWEVLPNFASTYTTSSSTSSSPSPLSAHGKAKSNLSDTFHSEYFSSLEYSQLFTFLYALFPINFLEFLRDPTTYAANHNFTIPHRYNSEMILSKCTPLLSNHLAHRNFLSFTASSELSDKSRWKKLDSTTIVALCNRLNTVGMTEGNADLGYHQSTRPLEDLGPPTGVLAYPNENHDICTDPLSVSWHQQLSVPNSINSSFALEPTDMKGSVPAIVDESSENDSQRASISEASPYFHGNVKSVPGVSESSEDISPNTTTLILRLQRELLFLKNELDFEKYMRQQHIQNISKLRREHVQDMAVESERQKLLLTNKRYKVQIDVLTQELEQQRTESQAALNRRFQWETDCNNKLKAFREERKAWKSKEESLSSSLASLTNQLKTFERVQTEIAYEKNQLELRVQLYKSKVDEFEQNGSSTNLSKRNKEAVNDSINNAAMENSTILSNSLLSEEHEKKMIESEQLCTNLKSENIHLQNKIDFLTKDLKALNVVCEAKIYDLEKRLSSQATIPEMHGSFNTNIDNYIAQYTDVKEKYDELLKKFRNLESKFLDSQAELEELLNFQKPSDSTSSVNSSSLFTGIYHGRTLMRNDPLQLRSSPSRRSADTNYSPYR</sequence>
<evidence type="ECO:0000313" key="3">
    <source>
        <dbReference type="EMBL" id="EPX74426.1"/>
    </source>
</evidence>
<organism evidence="3 4">
    <name type="scientific">Schizosaccharomyces octosporus (strain yFS286)</name>
    <name type="common">Fission yeast</name>
    <name type="synonym">Octosporomyces octosporus</name>
    <dbReference type="NCBI Taxonomy" id="483514"/>
    <lineage>
        <taxon>Eukaryota</taxon>
        <taxon>Fungi</taxon>
        <taxon>Dikarya</taxon>
        <taxon>Ascomycota</taxon>
        <taxon>Taphrinomycotina</taxon>
        <taxon>Schizosaccharomycetes</taxon>
        <taxon>Schizosaccharomycetales</taxon>
        <taxon>Schizosaccharomycetaceae</taxon>
        <taxon>Schizosaccharomyces</taxon>
    </lineage>
</organism>
<accession>S9PZD2</accession>
<dbReference type="eggNOG" id="ENOG502R01W">
    <property type="taxonomic scope" value="Eukaryota"/>
</dbReference>
<keyword evidence="1" id="KW-0175">Coiled coil</keyword>
<name>S9PZD2_SCHOY</name>
<feature type="coiled-coil region" evidence="1">
    <location>
        <begin position="744"/>
        <end position="778"/>
    </location>
</feature>
<feature type="coiled-coil region" evidence="1">
    <location>
        <begin position="814"/>
        <end position="848"/>
    </location>
</feature>
<dbReference type="RefSeq" id="XP_013017577.1">
    <property type="nucleotide sequence ID" value="XM_013162123.1"/>
</dbReference>
<dbReference type="HOGENOM" id="CLU_314266_0_0_1"/>
<dbReference type="AlphaFoldDB" id="S9PZD2"/>
<dbReference type="PANTHER" id="PTHR15154:SF2">
    <property type="entry name" value="HAMARTIN"/>
    <property type="match status" value="1"/>
</dbReference>
<dbReference type="GO" id="GO:1905589">
    <property type="term" value="P:positive regulation of L-arginine import across plasma membrane"/>
    <property type="evidence" value="ECO:0007669"/>
    <property type="project" value="EnsemblFungi"/>
</dbReference>
<dbReference type="PANTHER" id="PTHR15154">
    <property type="entry name" value="HAMARTIN"/>
    <property type="match status" value="1"/>
</dbReference>
<dbReference type="OMA" id="IMFLPHI"/>
<dbReference type="OrthoDB" id="6022054at2759"/>
<dbReference type="Pfam" id="PF04388">
    <property type="entry name" value="Hamartin"/>
    <property type="match status" value="1"/>
</dbReference>
<dbReference type="Proteomes" id="UP000016088">
    <property type="component" value="Unassembled WGS sequence"/>
</dbReference>
<proteinExistence type="predicted"/>
<dbReference type="GO" id="GO:1905534">
    <property type="term" value="P:positive regulation of L-leucine import across plasma membrane"/>
    <property type="evidence" value="ECO:0007669"/>
    <property type="project" value="EnsemblFungi"/>
</dbReference>